<dbReference type="FunFam" id="3.40.50.300:FF:000596">
    <property type="entry name" value="ATP-dependent DNA helicase"/>
    <property type="match status" value="1"/>
</dbReference>
<evidence type="ECO:0000256" key="6">
    <source>
        <dbReference type="ARBA" id="ARBA00022723"/>
    </source>
</evidence>
<dbReference type="Pfam" id="PF16124">
    <property type="entry name" value="RecQ_Zn_bind"/>
    <property type="match status" value="1"/>
</dbReference>
<keyword evidence="6" id="KW-0479">Metal-binding</keyword>
<gene>
    <name evidence="22" type="ORF">BEMITA_LOCUS117</name>
</gene>
<feature type="compositionally biased region" description="Polar residues" evidence="19">
    <location>
        <begin position="613"/>
        <end position="625"/>
    </location>
</feature>
<keyword evidence="7 17" id="KW-0547">Nucleotide-binding</keyword>
<keyword evidence="9 17" id="KW-0347">Helicase</keyword>
<dbReference type="InterPro" id="IPR014001">
    <property type="entry name" value="Helicase_ATP-bd"/>
</dbReference>
<dbReference type="FunFam" id="3.40.50.300:FF:000752">
    <property type="entry name" value="ATP-dependent DNA helicase"/>
    <property type="match status" value="1"/>
</dbReference>
<evidence type="ECO:0000256" key="16">
    <source>
        <dbReference type="ARBA" id="ARBA00048778"/>
    </source>
</evidence>
<evidence type="ECO:0000256" key="3">
    <source>
        <dbReference type="ARBA" id="ARBA00001947"/>
    </source>
</evidence>
<dbReference type="SMART" id="SM00490">
    <property type="entry name" value="HELICc"/>
    <property type="match status" value="1"/>
</dbReference>
<dbReference type="GO" id="GO:0046872">
    <property type="term" value="F:metal ion binding"/>
    <property type="evidence" value="ECO:0007669"/>
    <property type="project" value="UniProtKB-KW"/>
</dbReference>
<dbReference type="GO" id="GO:0005524">
    <property type="term" value="F:ATP binding"/>
    <property type="evidence" value="ECO:0007669"/>
    <property type="project" value="UniProtKB-KW"/>
</dbReference>
<evidence type="ECO:0000256" key="8">
    <source>
        <dbReference type="ARBA" id="ARBA00022801"/>
    </source>
</evidence>
<keyword evidence="8 17" id="KW-0378">Hydrolase</keyword>
<evidence type="ECO:0000313" key="22">
    <source>
        <dbReference type="EMBL" id="CAH0746972.1"/>
    </source>
</evidence>
<dbReference type="GO" id="GO:0003677">
    <property type="term" value="F:DNA binding"/>
    <property type="evidence" value="ECO:0007669"/>
    <property type="project" value="UniProtKB-KW"/>
</dbReference>
<proteinExistence type="inferred from homology"/>
<keyword evidence="11 17" id="KW-0067">ATP-binding</keyword>
<evidence type="ECO:0000313" key="23">
    <source>
        <dbReference type="Proteomes" id="UP001152759"/>
    </source>
</evidence>
<comment type="similarity">
    <text evidence="5 17">Belongs to the helicase family. RecQ subfamily.</text>
</comment>
<dbReference type="PROSITE" id="PS51192">
    <property type="entry name" value="HELICASE_ATP_BIND_1"/>
    <property type="match status" value="1"/>
</dbReference>
<name>A0AAI8Y5X5_BEMTA</name>
<evidence type="ECO:0000256" key="2">
    <source>
        <dbReference type="ARBA" id="ARBA00001946"/>
    </source>
</evidence>
<dbReference type="SMART" id="SM00487">
    <property type="entry name" value="DEXDc"/>
    <property type="match status" value="1"/>
</dbReference>
<evidence type="ECO:0000256" key="12">
    <source>
        <dbReference type="ARBA" id="ARBA00023125"/>
    </source>
</evidence>
<dbReference type="PANTHER" id="PTHR13710:SF105">
    <property type="entry name" value="ATP-DEPENDENT DNA HELICASE Q1"/>
    <property type="match status" value="1"/>
</dbReference>
<feature type="domain" description="Helicase ATP-binding" evidence="20">
    <location>
        <begin position="102"/>
        <end position="277"/>
    </location>
</feature>
<dbReference type="Gene3D" id="1.10.10.10">
    <property type="entry name" value="Winged helix-like DNA-binding domain superfamily/Winged helix DNA-binding domain"/>
    <property type="match status" value="1"/>
</dbReference>
<feature type="region of interest" description="Disordered" evidence="19">
    <location>
        <begin position="592"/>
        <end position="646"/>
    </location>
</feature>
<dbReference type="InterPro" id="IPR001650">
    <property type="entry name" value="Helicase_C-like"/>
</dbReference>
<dbReference type="GO" id="GO:0016787">
    <property type="term" value="F:hydrolase activity"/>
    <property type="evidence" value="ECO:0007669"/>
    <property type="project" value="UniProtKB-KW"/>
</dbReference>
<evidence type="ECO:0000256" key="1">
    <source>
        <dbReference type="ARBA" id="ARBA00001936"/>
    </source>
</evidence>
<comment type="cofactor">
    <cofactor evidence="2">
        <name>Mg(2+)</name>
        <dbReference type="ChEBI" id="CHEBI:18420"/>
    </cofactor>
</comment>
<organism evidence="22 23">
    <name type="scientific">Bemisia tabaci</name>
    <name type="common">Sweetpotato whitefly</name>
    <name type="synonym">Aleurodes tabaci</name>
    <dbReference type="NCBI Taxonomy" id="7038"/>
    <lineage>
        <taxon>Eukaryota</taxon>
        <taxon>Metazoa</taxon>
        <taxon>Ecdysozoa</taxon>
        <taxon>Arthropoda</taxon>
        <taxon>Hexapoda</taxon>
        <taxon>Insecta</taxon>
        <taxon>Pterygota</taxon>
        <taxon>Neoptera</taxon>
        <taxon>Paraneoptera</taxon>
        <taxon>Hemiptera</taxon>
        <taxon>Sternorrhyncha</taxon>
        <taxon>Aleyrodoidea</taxon>
        <taxon>Aleyrodidae</taxon>
        <taxon>Aleyrodinae</taxon>
        <taxon>Bemisia</taxon>
    </lineage>
</organism>
<keyword evidence="18" id="KW-0175">Coiled coil</keyword>
<dbReference type="GO" id="GO:0043138">
    <property type="term" value="F:3'-5' DNA helicase activity"/>
    <property type="evidence" value="ECO:0007669"/>
    <property type="project" value="UniProtKB-EC"/>
</dbReference>
<comment type="catalytic activity">
    <reaction evidence="15 17">
        <text>Couples ATP hydrolysis with the unwinding of duplex DNA by translocating in the 3'-5' direction.</text>
        <dbReference type="EC" id="5.6.2.4"/>
    </reaction>
</comment>
<comment type="catalytic activity">
    <reaction evidence="16">
        <text>ATP + H2O = ADP + phosphate + H(+)</text>
        <dbReference type="Rhea" id="RHEA:13065"/>
        <dbReference type="ChEBI" id="CHEBI:15377"/>
        <dbReference type="ChEBI" id="CHEBI:15378"/>
        <dbReference type="ChEBI" id="CHEBI:30616"/>
        <dbReference type="ChEBI" id="CHEBI:43474"/>
        <dbReference type="ChEBI" id="CHEBI:456216"/>
    </reaction>
    <physiologicalReaction direction="left-to-right" evidence="16">
        <dbReference type="Rhea" id="RHEA:13066"/>
    </physiologicalReaction>
</comment>
<comment type="cofactor">
    <cofactor evidence="3">
        <name>Zn(2+)</name>
        <dbReference type="ChEBI" id="CHEBI:29105"/>
    </cofactor>
</comment>
<protein>
    <recommendedName>
        <fullName evidence="17">ATP-dependent DNA helicase</fullName>
        <ecNumber evidence="17">5.6.2.4</ecNumber>
    </recommendedName>
</protein>
<dbReference type="EC" id="5.6.2.4" evidence="17"/>
<dbReference type="PANTHER" id="PTHR13710">
    <property type="entry name" value="DNA HELICASE RECQ FAMILY MEMBER"/>
    <property type="match status" value="1"/>
</dbReference>
<evidence type="ECO:0000259" key="21">
    <source>
        <dbReference type="PROSITE" id="PS51194"/>
    </source>
</evidence>
<comment type="caution">
    <text evidence="22">The sequence shown here is derived from an EMBL/GenBank/DDBJ whole genome shotgun (WGS) entry which is preliminary data.</text>
</comment>
<reference evidence="22" key="1">
    <citation type="submission" date="2021-12" db="EMBL/GenBank/DDBJ databases">
        <authorList>
            <person name="King R."/>
        </authorList>
    </citation>
    <scope>NUCLEOTIDE SEQUENCE</scope>
</reference>
<dbReference type="PROSITE" id="PS51194">
    <property type="entry name" value="HELICASE_CTER"/>
    <property type="match status" value="1"/>
</dbReference>
<evidence type="ECO:0000256" key="14">
    <source>
        <dbReference type="ARBA" id="ARBA00023242"/>
    </source>
</evidence>
<accession>A0AAI8Y5X5</accession>
<keyword evidence="14 17" id="KW-0539">Nucleus</keyword>
<evidence type="ECO:0000256" key="17">
    <source>
        <dbReference type="RuleBase" id="RU364117"/>
    </source>
</evidence>
<dbReference type="InterPro" id="IPR027417">
    <property type="entry name" value="P-loop_NTPase"/>
</dbReference>
<evidence type="ECO:0000256" key="11">
    <source>
        <dbReference type="ARBA" id="ARBA00022840"/>
    </source>
</evidence>
<evidence type="ECO:0000256" key="18">
    <source>
        <dbReference type="SAM" id="Coils"/>
    </source>
</evidence>
<dbReference type="Pfam" id="PF00270">
    <property type="entry name" value="DEAD"/>
    <property type="match status" value="1"/>
</dbReference>
<evidence type="ECO:0000256" key="13">
    <source>
        <dbReference type="ARBA" id="ARBA00023235"/>
    </source>
</evidence>
<dbReference type="CDD" id="cd18015">
    <property type="entry name" value="DEXHc_RecQ1"/>
    <property type="match status" value="1"/>
</dbReference>
<feature type="coiled-coil region" evidence="18">
    <location>
        <begin position="7"/>
        <end position="55"/>
    </location>
</feature>
<dbReference type="GO" id="GO:0005694">
    <property type="term" value="C:chromosome"/>
    <property type="evidence" value="ECO:0007669"/>
    <property type="project" value="TreeGrafter"/>
</dbReference>
<keyword evidence="12" id="KW-0238">DNA-binding</keyword>
<dbReference type="GO" id="GO:0005737">
    <property type="term" value="C:cytoplasm"/>
    <property type="evidence" value="ECO:0007669"/>
    <property type="project" value="TreeGrafter"/>
</dbReference>
<evidence type="ECO:0000256" key="9">
    <source>
        <dbReference type="ARBA" id="ARBA00022806"/>
    </source>
</evidence>
<dbReference type="InterPro" id="IPR036388">
    <property type="entry name" value="WH-like_DNA-bd_sf"/>
</dbReference>
<evidence type="ECO:0000256" key="5">
    <source>
        <dbReference type="ARBA" id="ARBA00005446"/>
    </source>
</evidence>
<dbReference type="GO" id="GO:0000724">
    <property type="term" value="P:double-strand break repair via homologous recombination"/>
    <property type="evidence" value="ECO:0007669"/>
    <property type="project" value="TreeGrafter"/>
</dbReference>
<evidence type="ECO:0000256" key="15">
    <source>
        <dbReference type="ARBA" id="ARBA00034617"/>
    </source>
</evidence>
<dbReference type="Pfam" id="PF00271">
    <property type="entry name" value="Helicase_C"/>
    <property type="match status" value="1"/>
</dbReference>
<dbReference type="NCBIfam" id="TIGR00614">
    <property type="entry name" value="recQ_fam"/>
    <property type="match status" value="1"/>
</dbReference>
<dbReference type="GO" id="GO:0009378">
    <property type="term" value="F:four-way junction helicase activity"/>
    <property type="evidence" value="ECO:0007669"/>
    <property type="project" value="TreeGrafter"/>
</dbReference>
<dbReference type="InterPro" id="IPR004589">
    <property type="entry name" value="DNA_helicase_ATP-dep_RecQ"/>
</dbReference>
<keyword evidence="23" id="KW-1185">Reference proteome</keyword>
<dbReference type="Gene3D" id="3.40.50.300">
    <property type="entry name" value="P-loop containing nucleotide triphosphate hydrolases"/>
    <property type="match status" value="2"/>
</dbReference>
<evidence type="ECO:0000256" key="4">
    <source>
        <dbReference type="ARBA" id="ARBA00004123"/>
    </source>
</evidence>
<feature type="domain" description="Helicase C-terminal" evidence="21">
    <location>
        <begin position="305"/>
        <end position="453"/>
    </location>
</feature>
<keyword evidence="10" id="KW-0862">Zinc</keyword>
<dbReference type="CDD" id="cd18794">
    <property type="entry name" value="SF2_C_RecQ"/>
    <property type="match status" value="1"/>
</dbReference>
<keyword evidence="13" id="KW-0413">Isomerase</keyword>
<dbReference type="InterPro" id="IPR011545">
    <property type="entry name" value="DEAD/DEAH_box_helicase_dom"/>
</dbReference>
<comment type="subcellular location">
    <subcellularLocation>
        <location evidence="4 17">Nucleus</location>
    </subcellularLocation>
</comment>
<dbReference type="GO" id="GO:0005634">
    <property type="term" value="C:nucleus"/>
    <property type="evidence" value="ECO:0007669"/>
    <property type="project" value="UniProtKB-SubCell"/>
</dbReference>
<dbReference type="AlphaFoldDB" id="A0AAI8Y5X5"/>
<evidence type="ECO:0000256" key="7">
    <source>
        <dbReference type="ARBA" id="ARBA00022741"/>
    </source>
</evidence>
<sequence length="664" mass="75222">MESLHNSTKSKELKDSEEEELQHVENELAIVEAKLRSLIAKKNSLLRRKEDLKDICALKRSKSQTKEEDWNHEGFEWSSKLRAILKSTFQISEFRPYQLSPINITLAKKDCILIMPTGGGKSLCFQLPALIEDGFTLVISPMISLMEDQIMHLNKLGVKAEMISSETNLKASNGIFQGMVESKSSLKLLYVAPERLAKSKKFMSKLQKAHELGRLSRIAIDEVHCCSTWGHDFRPDYQFLSVLKDMFPEVPILGLTATATTKVIIDVQKMLSIPGCMVIKASFNRPNLYYEVRIKPTAQKECIDELEYLLKNTFKNQSGIIYTTSIKDCEDLRKELRARNLQVSGYHARLEPEIRSKVHQKWLTGEYQAVVATIAFGLGIDKPNVRFVIHHCLSKSMENFYQESGRAGRDGQRAHCILYYRLQDVFKLSTMVFSTQTGLENLYSIVKYCLEPSRCRRSIIASHFDEVWDYSDCDKMCDNCKKSRQSTDMDITPHCLTILKIIETAINEDTKLTAQMILDIWFGKNNKIKCKVATPKFPREKAENILATLLIKGILKEDFHFTPYSTISYMKAGPKHASVLHRGEKVTMPIKGISSESTSSQNDKNDRVPDSFASKSNSGSHTQSKNKPDNATGVSTKRSGGVACNENVIKPKKSRIIIVSSDSE</sequence>
<dbReference type="SUPFAM" id="SSF52540">
    <property type="entry name" value="P-loop containing nucleoside triphosphate hydrolases"/>
    <property type="match status" value="1"/>
</dbReference>
<evidence type="ECO:0000256" key="19">
    <source>
        <dbReference type="SAM" id="MobiDB-lite"/>
    </source>
</evidence>
<dbReference type="EMBL" id="CAKKNF020000015">
    <property type="protein sequence ID" value="CAH0746972.1"/>
    <property type="molecule type" value="Genomic_DNA"/>
</dbReference>
<evidence type="ECO:0000259" key="20">
    <source>
        <dbReference type="PROSITE" id="PS51192"/>
    </source>
</evidence>
<dbReference type="Proteomes" id="UP001152759">
    <property type="component" value="Unassembled WGS sequence"/>
</dbReference>
<comment type="cofactor">
    <cofactor evidence="1">
        <name>Mn(2+)</name>
        <dbReference type="ChEBI" id="CHEBI:29035"/>
    </cofactor>
</comment>
<evidence type="ECO:0000256" key="10">
    <source>
        <dbReference type="ARBA" id="ARBA00022833"/>
    </source>
</evidence>
<dbReference type="InterPro" id="IPR032284">
    <property type="entry name" value="RecQ_Zn-bd"/>
</dbReference>